<evidence type="ECO:0000313" key="10">
    <source>
        <dbReference type="Proteomes" id="UP001061958"/>
    </source>
</evidence>
<dbReference type="GO" id="GO:0016887">
    <property type="term" value="F:ATP hydrolysis activity"/>
    <property type="evidence" value="ECO:0007669"/>
    <property type="project" value="InterPro"/>
</dbReference>
<dbReference type="GO" id="GO:0017004">
    <property type="term" value="P:cytochrome complex assembly"/>
    <property type="evidence" value="ECO:0007669"/>
    <property type="project" value="UniProtKB-KW"/>
</dbReference>
<protein>
    <recommendedName>
        <fullName evidence="7">ABC transporter domain-containing protein</fullName>
    </recommendedName>
</protein>
<evidence type="ECO:0000259" key="7">
    <source>
        <dbReference type="PROSITE" id="PS50893"/>
    </source>
</evidence>
<organism evidence="8 10">
    <name type="scientific">Galdieria partita</name>
    <dbReference type="NCBI Taxonomy" id="83374"/>
    <lineage>
        <taxon>Eukaryota</taxon>
        <taxon>Rhodophyta</taxon>
        <taxon>Bangiophyceae</taxon>
        <taxon>Galdieriales</taxon>
        <taxon>Galdieriaceae</taxon>
        <taxon>Galdieria</taxon>
    </lineage>
</organism>
<dbReference type="GO" id="GO:0005524">
    <property type="term" value="F:ATP binding"/>
    <property type="evidence" value="ECO:0007669"/>
    <property type="project" value="UniProtKB-KW"/>
</dbReference>
<dbReference type="Gene3D" id="3.40.50.300">
    <property type="entry name" value="P-loop containing nucleotide triphosphate hydrolases"/>
    <property type="match status" value="1"/>
</dbReference>
<dbReference type="Proteomes" id="UP001061958">
    <property type="component" value="Unassembled WGS sequence"/>
</dbReference>
<dbReference type="PROSITE" id="PS00211">
    <property type="entry name" value="ABC_TRANSPORTER_1"/>
    <property type="match status" value="1"/>
</dbReference>
<dbReference type="InterPro" id="IPR003439">
    <property type="entry name" value="ABC_transporter-like_ATP-bd"/>
</dbReference>
<dbReference type="EMBL" id="BQMJ01000028">
    <property type="protein sequence ID" value="GJQ11939.1"/>
    <property type="molecule type" value="Genomic_DNA"/>
</dbReference>
<evidence type="ECO:0000313" key="9">
    <source>
        <dbReference type="EMBL" id="GJQ11939.1"/>
    </source>
</evidence>
<evidence type="ECO:0000256" key="2">
    <source>
        <dbReference type="ARBA" id="ARBA00022741"/>
    </source>
</evidence>
<keyword evidence="10" id="KW-1185">Reference proteome</keyword>
<dbReference type="GO" id="GO:0022857">
    <property type="term" value="F:transmembrane transporter activity"/>
    <property type="evidence" value="ECO:0007669"/>
    <property type="project" value="InterPro"/>
</dbReference>
<dbReference type="Pfam" id="PF00005">
    <property type="entry name" value="ABC_tran"/>
    <property type="match status" value="1"/>
</dbReference>
<accession>A0A9C7PTC0</accession>
<evidence type="ECO:0000256" key="5">
    <source>
        <dbReference type="ARBA" id="ARBA00022967"/>
    </source>
</evidence>
<proteinExistence type="predicted"/>
<dbReference type="PANTHER" id="PTHR43499:SF1">
    <property type="entry name" value="ABC TRANSPORTER I FAMILY MEMBER 1"/>
    <property type="match status" value="1"/>
</dbReference>
<dbReference type="AlphaFoldDB" id="A0A9C7PTC0"/>
<keyword evidence="1" id="KW-0813">Transport</keyword>
<dbReference type="InterPro" id="IPR005895">
    <property type="entry name" value="ABC_transptr_haem_export_CcmA"/>
</dbReference>
<keyword evidence="6" id="KW-0472">Membrane</keyword>
<keyword evidence="5" id="KW-1278">Translocase</keyword>
<evidence type="ECO:0000256" key="4">
    <source>
        <dbReference type="ARBA" id="ARBA00022840"/>
    </source>
</evidence>
<reference evidence="8" key="2">
    <citation type="submission" date="2022-01" db="EMBL/GenBank/DDBJ databases">
        <authorList>
            <person name="Hirooka S."/>
            <person name="Miyagishima S.Y."/>
        </authorList>
    </citation>
    <scope>NUCLEOTIDE SEQUENCE</scope>
    <source>
        <strain evidence="8">NBRC 102759</strain>
    </source>
</reference>
<comment type="caution">
    <text evidence="8">The sequence shown here is derived from an EMBL/GenBank/DDBJ whole genome shotgun (WGS) entry which is preliminary data.</text>
</comment>
<dbReference type="EMBL" id="BQMJ01000009">
    <property type="protein sequence ID" value="GJQ09481.1"/>
    <property type="molecule type" value="Genomic_DNA"/>
</dbReference>
<gene>
    <name evidence="8" type="ORF">GpartN1_g1272.t1</name>
    <name evidence="9" type="ORF">GpartN1_g3730.t1</name>
</gene>
<sequence length="205" mass="22949">MKGSFYTPLVVHGRALCYSPAQRDLLIDRLHLSLPPGSACIIQGANASGKSTFLRDLLNLGEHVSGWLQRNSGIHYLGENDKDSFRQDLTLYGCLKLFCRKAGMPYQEVSWALRAVNLIHVHDQKYSLLSQGQRKRASLARLLVVPRALWLLDEPTLALDTNSLTILEQIIHFHRMQGGCVVAATHTHIDIPDSTRIRLGDLDTL</sequence>
<dbReference type="InterPro" id="IPR017871">
    <property type="entry name" value="ABC_transporter-like_CS"/>
</dbReference>
<dbReference type="OrthoDB" id="66620at2759"/>
<keyword evidence="3" id="KW-0201">Cytochrome c-type biogenesis</keyword>
<evidence type="ECO:0000313" key="8">
    <source>
        <dbReference type="EMBL" id="GJQ09481.1"/>
    </source>
</evidence>
<dbReference type="InterPro" id="IPR027417">
    <property type="entry name" value="P-loop_NTPase"/>
</dbReference>
<reference evidence="8" key="1">
    <citation type="journal article" date="2022" name="Proc. Natl. Acad. Sci. U.S.A.">
        <title>Life cycle and functional genomics of the unicellular red alga Galdieria for elucidating algal and plant evolution and industrial use.</title>
        <authorList>
            <person name="Hirooka S."/>
            <person name="Itabashi T."/>
            <person name="Ichinose T.M."/>
            <person name="Onuma R."/>
            <person name="Fujiwara T."/>
            <person name="Yamashita S."/>
            <person name="Jong L.W."/>
            <person name="Tomita R."/>
            <person name="Iwane A.H."/>
            <person name="Miyagishima S.Y."/>
        </authorList>
    </citation>
    <scope>NUCLEOTIDE SEQUENCE</scope>
    <source>
        <strain evidence="8">NBRC 102759</strain>
    </source>
</reference>
<dbReference type="PANTHER" id="PTHR43499">
    <property type="entry name" value="ABC TRANSPORTER I FAMILY MEMBER 1"/>
    <property type="match status" value="1"/>
</dbReference>
<dbReference type="SUPFAM" id="SSF52540">
    <property type="entry name" value="P-loop containing nucleoside triphosphate hydrolases"/>
    <property type="match status" value="1"/>
</dbReference>
<feature type="domain" description="ABC transporter" evidence="7">
    <location>
        <begin position="11"/>
        <end position="201"/>
    </location>
</feature>
<evidence type="ECO:0000256" key="6">
    <source>
        <dbReference type="ARBA" id="ARBA00023136"/>
    </source>
</evidence>
<dbReference type="PROSITE" id="PS50893">
    <property type="entry name" value="ABC_TRANSPORTER_2"/>
    <property type="match status" value="1"/>
</dbReference>
<evidence type="ECO:0000256" key="3">
    <source>
        <dbReference type="ARBA" id="ARBA00022748"/>
    </source>
</evidence>
<evidence type="ECO:0000256" key="1">
    <source>
        <dbReference type="ARBA" id="ARBA00022448"/>
    </source>
</evidence>
<keyword evidence="4" id="KW-0067">ATP-binding</keyword>
<name>A0A9C7PTC0_9RHOD</name>
<keyword evidence="2" id="KW-0547">Nucleotide-binding</keyword>